<proteinExistence type="predicted"/>
<sequence>MARSSDFENNFTDNSLNGGAWQPMSGVTDVGPANNMLTIFNNDNPTGDSNNVSGGKYIIPSSLTGSERVGDFQFSMKVFMSRSPYAPHGNKLPDGLSFSFGDADSYRENPWRQDTFDYEQGVTKGLSIGIIPYDSSSAQGRGNLVVFWNGVVIGTMPFDGKGDYNSFGVSEFGRVLSVAVTETGEVTVLLDAHEIVTTIPNNEWQTVDQSGWDFAVAGRTGANGGHAYVDDIRIKSEILICFAAGTLLDCEDGPRKVESLKVGDLVMTRDAGLQPIRWIGRRKLTADYLALKPAHRPIRVLAGALGKGRPSCDLLVSPQHRILVNSAIAERMFGTSEVLVAAKQLCMIEGISVAEDVTEVEYFHIMLDGHQIVTSNGAPSESLYAGKQVLTGLSTSAIAEILSLFPELSQTGADAPPARYLPSGREARNLARRHAANHKPLLAAER</sequence>
<feature type="domain" description="Hedgehog/Intein (Hint)" evidence="2">
    <location>
        <begin position="240"/>
        <end position="386"/>
    </location>
</feature>
<dbReference type="RefSeq" id="WP_020950676.1">
    <property type="nucleotide sequence ID" value="NC_022041.1"/>
</dbReference>
<dbReference type="STRING" id="1367847.JCM7686_1937"/>
<accession>S5YC75</accession>
<protein>
    <recommendedName>
        <fullName evidence="2">Hedgehog/Intein (Hint) domain-containing protein</fullName>
    </recommendedName>
</protein>
<name>S5YC75_PARAH</name>
<dbReference type="Pfam" id="PF13403">
    <property type="entry name" value="Hint_2"/>
    <property type="match status" value="1"/>
</dbReference>
<dbReference type="SUPFAM" id="SSF51294">
    <property type="entry name" value="Hedgehog/intein (Hint) domain"/>
    <property type="match status" value="1"/>
</dbReference>
<feature type="region of interest" description="Disordered" evidence="1">
    <location>
        <begin position="1"/>
        <end position="23"/>
    </location>
</feature>
<dbReference type="EMBL" id="CP006650">
    <property type="protein sequence ID" value="AGT09038.1"/>
    <property type="molecule type" value="Genomic_DNA"/>
</dbReference>
<dbReference type="PATRIC" id="fig|1367847.3.peg.1929"/>
<keyword evidence="4" id="KW-1185">Reference proteome</keyword>
<dbReference type="HOGENOM" id="CLU_613712_0_0_5"/>
<gene>
    <name evidence="3" type="ORF">JCM7686_1937</name>
</gene>
<evidence type="ECO:0000313" key="4">
    <source>
        <dbReference type="Proteomes" id="UP000015480"/>
    </source>
</evidence>
<evidence type="ECO:0000313" key="3">
    <source>
        <dbReference type="EMBL" id="AGT09038.1"/>
    </source>
</evidence>
<reference evidence="3 4" key="1">
    <citation type="journal article" date="2014" name="BMC Genomics">
        <title>Architecture and functions of a multipartite genome of the methylotrophic bacterium Paracoccus aminophilus JCM 7686, containing primary and secondary chromids.</title>
        <authorList>
            <person name="Dziewit L."/>
            <person name="Czarnecki J."/>
            <person name="Wibberg D."/>
            <person name="Radlinska M."/>
            <person name="Mrozek P."/>
            <person name="Szymczak M."/>
            <person name="Schluter A."/>
            <person name="Puhler A."/>
            <person name="Bartosik D."/>
        </authorList>
    </citation>
    <scope>NUCLEOTIDE SEQUENCE [LARGE SCALE GENOMIC DNA]</scope>
    <source>
        <strain evidence="3">JCM 7686</strain>
    </source>
</reference>
<feature type="compositionally biased region" description="Polar residues" evidence="1">
    <location>
        <begin position="7"/>
        <end position="17"/>
    </location>
</feature>
<evidence type="ECO:0000259" key="2">
    <source>
        <dbReference type="Pfam" id="PF13403"/>
    </source>
</evidence>
<organism evidence="3 4">
    <name type="scientific">Paracoccus aminophilus JCM 7686</name>
    <dbReference type="NCBI Taxonomy" id="1367847"/>
    <lineage>
        <taxon>Bacteria</taxon>
        <taxon>Pseudomonadati</taxon>
        <taxon>Pseudomonadota</taxon>
        <taxon>Alphaproteobacteria</taxon>
        <taxon>Rhodobacterales</taxon>
        <taxon>Paracoccaceae</taxon>
        <taxon>Paracoccus</taxon>
    </lineage>
</organism>
<dbReference type="AlphaFoldDB" id="S5YC75"/>
<evidence type="ECO:0000256" key="1">
    <source>
        <dbReference type="SAM" id="MobiDB-lite"/>
    </source>
</evidence>
<dbReference type="eggNOG" id="COG2931">
    <property type="taxonomic scope" value="Bacteria"/>
</dbReference>
<dbReference type="Proteomes" id="UP000015480">
    <property type="component" value="Chromosome"/>
</dbReference>
<dbReference type="InterPro" id="IPR028992">
    <property type="entry name" value="Hedgehog/Intein_dom"/>
</dbReference>
<dbReference type="InterPro" id="IPR036844">
    <property type="entry name" value="Hint_dom_sf"/>
</dbReference>
<dbReference type="KEGG" id="pami:JCM7686_1937"/>